<name>A0ABN8NE81_9CNID</name>
<dbReference type="PANTHER" id="PTHR12419">
    <property type="entry name" value="OTU DOMAIN CONTAINING PROTEIN"/>
    <property type="match status" value="1"/>
</dbReference>
<keyword evidence="3" id="KW-1185">Reference proteome</keyword>
<comment type="caution">
    <text evidence="2">The sequence shown here is derived from an EMBL/GenBank/DDBJ whole genome shotgun (WGS) entry which is preliminary data.</text>
</comment>
<dbReference type="Pfam" id="PF02338">
    <property type="entry name" value="OTU"/>
    <property type="match status" value="1"/>
</dbReference>
<dbReference type="InterPro" id="IPR050704">
    <property type="entry name" value="Peptidase_C85-like"/>
</dbReference>
<dbReference type="SUPFAM" id="SSF54001">
    <property type="entry name" value="Cysteine proteinases"/>
    <property type="match status" value="1"/>
</dbReference>
<sequence length="416" mass="47152">MNRDTDEHDKRIDNILKSWSMSREHIAKDGDCCFRAVARNVSKLTETGGLSSQAYEHMANLGLVNLDEESLSDSLRVLTVSEWSGENRPHYESFLTTDNFDEEVKRFTHKGYFTGELRNLMVLAMANVLKMPIVIFSSLENYPTIPILPRGQLNDMPTLFVSFNAAGCGHYDYVHTETVRMVLEKQQEEQATEKKRPQVSCSCGASRKGQEKVSNVCNNVIGSYSSRCKCLKARVSCDGNCKCKGCSNPFGQSQAGNAEGECAPRKRRKFDIQNSIKLKSKAYLNEKGEPLREGALTKEEFFVVEELFKLFHENREEMSSTSLLAYYNFIHSTNCTLDPRPLLLRPMSHEQIKKAIAAHDHDASVMTALFKKQNVLSLIEHTSLTYRAIDQDLWLVKVLIQDLGGRKKCFVQQPLI</sequence>
<reference evidence="2 3" key="1">
    <citation type="submission" date="2022-05" db="EMBL/GenBank/DDBJ databases">
        <authorList>
            <consortium name="Genoscope - CEA"/>
            <person name="William W."/>
        </authorList>
    </citation>
    <scope>NUCLEOTIDE SEQUENCE [LARGE SCALE GENOMIC DNA]</scope>
</reference>
<proteinExistence type="predicted"/>
<dbReference type="Proteomes" id="UP001159405">
    <property type="component" value="Unassembled WGS sequence"/>
</dbReference>
<dbReference type="EMBL" id="CALNXK010000018">
    <property type="protein sequence ID" value="CAH3105976.1"/>
    <property type="molecule type" value="Genomic_DNA"/>
</dbReference>
<protein>
    <recommendedName>
        <fullName evidence="1">OTU domain-containing protein</fullName>
    </recommendedName>
</protein>
<evidence type="ECO:0000313" key="3">
    <source>
        <dbReference type="Proteomes" id="UP001159405"/>
    </source>
</evidence>
<evidence type="ECO:0000259" key="1">
    <source>
        <dbReference type="PROSITE" id="PS50802"/>
    </source>
</evidence>
<accession>A0ABN8NE81</accession>
<dbReference type="Gene3D" id="3.90.70.80">
    <property type="match status" value="1"/>
</dbReference>
<dbReference type="CDD" id="cd22744">
    <property type="entry name" value="OTU"/>
    <property type="match status" value="1"/>
</dbReference>
<dbReference type="InterPro" id="IPR038765">
    <property type="entry name" value="Papain-like_cys_pep_sf"/>
</dbReference>
<dbReference type="PROSITE" id="PS50802">
    <property type="entry name" value="OTU"/>
    <property type="match status" value="1"/>
</dbReference>
<feature type="domain" description="OTU" evidence="1">
    <location>
        <begin position="21"/>
        <end position="177"/>
    </location>
</feature>
<evidence type="ECO:0000313" key="2">
    <source>
        <dbReference type="EMBL" id="CAH3105976.1"/>
    </source>
</evidence>
<organism evidence="2 3">
    <name type="scientific">Porites lobata</name>
    <dbReference type="NCBI Taxonomy" id="104759"/>
    <lineage>
        <taxon>Eukaryota</taxon>
        <taxon>Metazoa</taxon>
        <taxon>Cnidaria</taxon>
        <taxon>Anthozoa</taxon>
        <taxon>Hexacorallia</taxon>
        <taxon>Scleractinia</taxon>
        <taxon>Fungiina</taxon>
        <taxon>Poritidae</taxon>
        <taxon>Porites</taxon>
    </lineage>
</organism>
<dbReference type="InterPro" id="IPR003323">
    <property type="entry name" value="OTU_dom"/>
</dbReference>
<gene>
    <name evidence="2" type="ORF">PLOB_00013941</name>
</gene>